<protein>
    <recommendedName>
        <fullName evidence="3">cytochrome-c oxidase</fullName>
        <ecNumber evidence="3">7.1.1.9</ecNumber>
    </recommendedName>
    <alternativeName>
        <fullName evidence="13">Cytochrome c oxidase polypeptide II</fullName>
    </alternativeName>
</protein>
<dbReference type="InterPro" id="IPR001505">
    <property type="entry name" value="Copper_CuA"/>
</dbReference>
<evidence type="ECO:0000259" key="17">
    <source>
        <dbReference type="PROSITE" id="PS50999"/>
    </source>
</evidence>
<evidence type="ECO:0000256" key="11">
    <source>
        <dbReference type="ARBA" id="ARBA00023008"/>
    </source>
</evidence>
<evidence type="ECO:0000256" key="15">
    <source>
        <dbReference type="SAM" id="Phobius"/>
    </source>
</evidence>
<feature type="domain" description="Cytochrome oxidase subunit II copper A binding" evidence="16">
    <location>
        <begin position="120"/>
        <end position="235"/>
    </location>
</feature>
<keyword evidence="8" id="KW-1278">Translocase</keyword>
<evidence type="ECO:0000256" key="10">
    <source>
        <dbReference type="ARBA" id="ARBA00022989"/>
    </source>
</evidence>
<comment type="caution">
    <text evidence="18">The sequence shown here is derived from an EMBL/GenBank/DDBJ whole genome shotgun (WGS) entry which is preliminary data.</text>
</comment>
<evidence type="ECO:0000256" key="3">
    <source>
        <dbReference type="ARBA" id="ARBA00012949"/>
    </source>
</evidence>
<evidence type="ECO:0000256" key="9">
    <source>
        <dbReference type="ARBA" id="ARBA00022982"/>
    </source>
</evidence>
<proteinExistence type="inferred from homology"/>
<keyword evidence="4" id="KW-0813">Transport</keyword>
<sequence length="265" mass="29011">MKRSRLVLASLLSVVALSLAADPVAAQSSVSAELINQLNNKLLLIAVPITLLVEGILIYTVYRFKNSGDAKPTQENRRLEITWTIATAIILLFVGVASYGVLADENVTFEQGDQAVAPDENDVLVHMDAFQWGWQASYPQENVSIASTSPTVVVPVGQDVYFNITSSDVLHAFHVPKMGLKQDAMPGQSNVIKTVPLEEGTYQGYCAEFCGVAHSQMYFEIEVVSQDEYQQYLDEQKSGSSSDLEPDEEVVRAHDESLAQSPILA</sequence>
<feature type="transmembrane region" description="Helical" evidence="15">
    <location>
        <begin position="42"/>
        <end position="62"/>
    </location>
</feature>
<dbReference type="SUPFAM" id="SSF81464">
    <property type="entry name" value="Cytochrome c oxidase subunit II-like, transmembrane region"/>
    <property type="match status" value="1"/>
</dbReference>
<keyword evidence="6 15" id="KW-0812">Transmembrane</keyword>
<feature type="domain" description="Cytochrome oxidase subunit II transmembrane region profile" evidence="17">
    <location>
        <begin position="12"/>
        <end position="109"/>
    </location>
</feature>
<feature type="transmembrane region" description="Helical" evidence="15">
    <location>
        <begin position="83"/>
        <end position="102"/>
    </location>
</feature>
<dbReference type="InterPro" id="IPR011759">
    <property type="entry name" value="Cyt_c_oxidase_su2_TM_dom"/>
</dbReference>
<evidence type="ECO:0000313" key="18">
    <source>
        <dbReference type="EMBL" id="MFC7256288.1"/>
    </source>
</evidence>
<keyword evidence="19" id="KW-1185">Reference proteome</keyword>
<dbReference type="InterPro" id="IPR002429">
    <property type="entry name" value="CcO_II-like_C"/>
</dbReference>
<dbReference type="InterPro" id="IPR036257">
    <property type="entry name" value="Cyt_c_oxidase_su2_TM_sf"/>
</dbReference>
<dbReference type="EC" id="7.1.1.9" evidence="3"/>
<evidence type="ECO:0000259" key="16">
    <source>
        <dbReference type="PROSITE" id="PS50857"/>
    </source>
</evidence>
<name>A0ABD6A049_9EURY</name>
<dbReference type="GeneID" id="96954673"/>
<keyword evidence="5" id="KW-0679">Respiratory chain</keyword>
<dbReference type="InterPro" id="IPR014222">
    <property type="entry name" value="Cyt_c_oxidase_su2"/>
</dbReference>
<evidence type="ECO:0000256" key="13">
    <source>
        <dbReference type="ARBA" id="ARBA00031389"/>
    </source>
</evidence>
<dbReference type="PROSITE" id="PS00078">
    <property type="entry name" value="COX2"/>
    <property type="match status" value="1"/>
</dbReference>
<evidence type="ECO:0000256" key="6">
    <source>
        <dbReference type="ARBA" id="ARBA00022692"/>
    </source>
</evidence>
<evidence type="ECO:0000256" key="7">
    <source>
        <dbReference type="ARBA" id="ARBA00022723"/>
    </source>
</evidence>
<dbReference type="PROSITE" id="PS50999">
    <property type="entry name" value="COX2_TM"/>
    <property type="match status" value="1"/>
</dbReference>
<keyword evidence="7" id="KW-0479">Metal-binding</keyword>
<dbReference type="GO" id="GO:0004129">
    <property type="term" value="F:cytochrome-c oxidase activity"/>
    <property type="evidence" value="ECO:0007669"/>
    <property type="project" value="UniProtKB-EC"/>
</dbReference>
<comment type="similarity">
    <text evidence="2">Belongs to the cytochrome c oxidase subunit 2 family.</text>
</comment>
<evidence type="ECO:0000256" key="14">
    <source>
        <dbReference type="SAM" id="MobiDB-lite"/>
    </source>
</evidence>
<evidence type="ECO:0000313" key="19">
    <source>
        <dbReference type="Proteomes" id="UP001596434"/>
    </source>
</evidence>
<keyword evidence="9" id="KW-0249">Electron transport</keyword>
<reference evidence="18 19" key="1">
    <citation type="journal article" date="2019" name="Int. J. Syst. Evol. Microbiol.">
        <title>The Global Catalogue of Microorganisms (GCM) 10K type strain sequencing project: providing services to taxonomists for standard genome sequencing and annotation.</title>
        <authorList>
            <consortium name="The Broad Institute Genomics Platform"/>
            <consortium name="The Broad Institute Genome Sequencing Center for Infectious Disease"/>
            <person name="Wu L."/>
            <person name="Ma J."/>
        </authorList>
    </citation>
    <scope>NUCLEOTIDE SEQUENCE [LARGE SCALE GENOMIC DNA]</scope>
    <source>
        <strain evidence="18 19">GX21</strain>
    </source>
</reference>
<dbReference type="GO" id="GO:0046872">
    <property type="term" value="F:metal ion binding"/>
    <property type="evidence" value="ECO:0007669"/>
    <property type="project" value="UniProtKB-KW"/>
</dbReference>
<dbReference type="PANTHER" id="PTHR22888">
    <property type="entry name" value="CYTOCHROME C OXIDASE, SUBUNIT II"/>
    <property type="match status" value="1"/>
</dbReference>
<dbReference type="PRINTS" id="PR01166">
    <property type="entry name" value="CYCOXIDASEII"/>
</dbReference>
<dbReference type="Pfam" id="PF02790">
    <property type="entry name" value="COX2_TM"/>
    <property type="match status" value="1"/>
</dbReference>
<keyword evidence="11" id="KW-0186">Copper</keyword>
<dbReference type="EMBL" id="JBHTAT010000001">
    <property type="protein sequence ID" value="MFC7256288.1"/>
    <property type="molecule type" value="Genomic_DNA"/>
</dbReference>
<dbReference type="RefSeq" id="WP_379704955.1">
    <property type="nucleotide sequence ID" value="NZ_JBHTAT010000001.1"/>
</dbReference>
<dbReference type="PANTHER" id="PTHR22888:SF9">
    <property type="entry name" value="CYTOCHROME C OXIDASE SUBUNIT 2"/>
    <property type="match status" value="1"/>
</dbReference>
<feature type="region of interest" description="Disordered" evidence="14">
    <location>
        <begin position="234"/>
        <end position="265"/>
    </location>
</feature>
<keyword evidence="12 15" id="KW-0472">Membrane</keyword>
<dbReference type="PROSITE" id="PS50857">
    <property type="entry name" value="COX2_CUA"/>
    <property type="match status" value="1"/>
</dbReference>
<evidence type="ECO:0000256" key="4">
    <source>
        <dbReference type="ARBA" id="ARBA00022448"/>
    </source>
</evidence>
<dbReference type="GO" id="GO:0016020">
    <property type="term" value="C:membrane"/>
    <property type="evidence" value="ECO:0007669"/>
    <property type="project" value="UniProtKB-SubCell"/>
</dbReference>
<organism evidence="18 19">
    <name type="scientific">Haloplanus litoreus</name>
    <dbReference type="NCBI Taxonomy" id="767515"/>
    <lineage>
        <taxon>Archaea</taxon>
        <taxon>Methanobacteriati</taxon>
        <taxon>Methanobacteriota</taxon>
        <taxon>Stenosarchaea group</taxon>
        <taxon>Halobacteria</taxon>
        <taxon>Halobacteriales</taxon>
        <taxon>Haloferacaceae</taxon>
        <taxon>Haloplanus</taxon>
    </lineage>
</organism>
<evidence type="ECO:0000256" key="2">
    <source>
        <dbReference type="ARBA" id="ARBA00007866"/>
    </source>
</evidence>
<evidence type="ECO:0000256" key="5">
    <source>
        <dbReference type="ARBA" id="ARBA00022660"/>
    </source>
</evidence>
<dbReference type="InterPro" id="IPR008972">
    <property type="entry name" value="Cupredoxin"/>
</dbReference>
<dbReference type="AlphaFoldDB" id="A0ABD6A049"/>
<dbReference type="Gene3D" id="2.60.40.420">
    <property type="entry name" value="Cupredoxins - blue copper proteins"/>
    <property type="match status" value="1"/>
</dbReference>
<gene>
    <name evidence="18" type="primary">coxB</name>
    <name evidence="18" type="ORF">ACFQKE_13445</name>
</gene>
<dbReference type="CDD" id="cd13914">
    <property type="entry name" value="CuRO_HCO_II_like_3"/>
    <property type="match status" value="1"/>
</dbReference>
<dbReference type="NCBIfam" id="TIGR02866">
    <property type="entry name" value="CoxB"/>
    <property type="match status" value="1"/>
</dbReference>
<evidence type="ECO:0000256" key="8">
    <source>
        <dbReference type="ARBA" id="ARBA00022967"/>
    </source>
</evidence>
<dbReference type="SUPFAM" id="SSF49503">
    <property type="entry name" value="Cupredoxins"/>
    <property type="match status" value="1"/>
</dbReference>
<dbReference type="Proteomes" id="UP001596434">
    <property type="component" value="Unassembled WGS sequence"/>
</dbReference>
<dbReference type="Pfam" id="PF00116">
    <property type="entry name" value="COX2"/>
    <property type="match status" value="1"/>
</dbReference>
<dbReference type="InterPro" id="IPR045187">
    <property type="entry name" value="CcO_II"/>
</dbReference>
<evidence type="ECO:0000256" key="1">
    <source>
        <dbReference type="ARBA" id="ARBA00004141"/>
    </source>
</evidence>
<dbReference type="Gene3D" id="1.10.287.90">
    <property type="match status" value="1"/>
</dbReference>
<comment type="subcellular location">
    <subcellularLocation>
        <location evidence="1">Membrane</location>
        <topology evidence="1">Multi-pass membrane protein</topology>
    </subcellularLocation>
</comment>
<accession>A0ABD6A049</accession>
<evidence type="ECO:0000256" key="12">
    <source>
        <dbReference type="ARBA" id="ARBA00023136"/>
    </source>
</evidence>
<keyword evidence="10 15" id="KW-1133">Transmembrane helix</keyword>